<dbReference type="SUPFAM" id="SSF52833">
    <property type="entry name" value="Thioredoxin-like"/>
    <property type="match status" value="1"/>
</dbReference>
<evidence type="ECO:0000256" key="6">
    <source>
        <dbReference type="SAM" id="SignalP"/>
    </source>
</evidence>
<organism evidence="8 9">
    <name type="scientific">Oceanibaculum indicum</name>
    <dbReference type="NCBI Taxonomy" id="526216"/>
    <lineage>
        <taxon>Bacteria</taxon>
        <taxon>Pseudomonadati</taxon>
        <taxon>Pseudomonadota</taxon>
        <taxon>Alphaproteobacteria</taxon>
        <taxon>Rhodospirillales</taxon>
        <taxon>Oceanibaculaceae</taxon>
        <taxon>Oceanibaculum</taxon>
    </lineage>
</organism>
<comment type="similarity">
    <text evidence="1">Belongs to the thioredoxin family. DsbA subfamily.</text>
</comment>
<dbReference type="PANTHER" id="PTHR13887">
    <property type="entry name" value="GLUTATHIONE S-TRANSFERASE KAPPA"/>
    <property type="match status" value="1"/>
</dbReference>
<evidence type="ECO:0000256" key="1">
    <source>
        <dbReference type="ARBA" id="ARBA00005791"/>
    </source>
</evidence>
<accession>A0A420WH73</accession>
<dbReference type="RefSeq" id="WP_040707468.1">
    <property type="nucleotide sequence ID" value="NZ_RBIG01000002.1"/>
</dbReference>
<evidence type="ECO:0000256" key="4">
    <source>
        <dbReference type="ARBA" id="ARBA00023157"/>
    </source>
</evidence>
<proteinExistence type="inferred from homology"/>
<evidence type="ECO:0000256" key="5">
    <source>
        <dbReference type="ARBA" id="ARBA00023284"/>
    </source>
</evidence>
<dbReference type="GO" id="GO:0016491">
    <property type="term" value="F:oxidoreductase activity"/>
    <property type="evidence" value="ECO:0007669"/>
    <property type="project" value="UniProtKB-KW"/>
</dbReference>
<dbReference type="Gene3D" id="1.10.40.80">
    <property type="match status" value="1"/>
</dbReference>
<reference evidence="8 9" key="1">
    <citation type="submission" date="2018-10" db="EMBL/GenBank/DDBJ databases">
        <title>Comparative analysis of microorganisms from saline springs in Andes Mountain Range, Colombia.</title>
        <authorList>
            <person name="Rubin E."/>
        </authorList>
    </citation>
    <scope>NUCLEOTIDE SEQUENCE [LARGE SCALE GENOMIC DNA]</scope>
    <source>
        <strain evidence="8 9">USBA 36</strain>
    </source>
</reference>
<protein>
    <submittedName>
        <fullName evidence="8">Thioredoxin-like protein</fullName>
    </submittedName>
</protein>
<keyword evidence="2 6" id="KW-0732">Signal</keyword>
<keyword evidence="5" id="KW-0676">Redox-active center</keyword>
<dbReference type="Gene3D" id="3.40.30.10">
    <property type="entry name" value="Glutaredoxin"/>
    <property type="match status" value="1"/>
</dbReference>
<dbReference type="InterPro" id="IPR017937">
    <property type="entry name" value="Thioredoxin_CS"/>
</dbReference>
<dbReference type="InterPro" id="IPR012336">
    <property type="entry name" value="Thioredoxin-like_fold"/>
</dbReference>
<feature type="domain" description="Thioredoxin-like fold" evidence="7">
    <location>
        <begin position="31"/>
        <end position="199"/>
    </location>
</feature>
<dbReference type="PANTHER" id="PTHR13887:SF14">
    <property type="entry name" value="DISULFIDE BOND FORMATION PROTEIN D"/>
    <property type="match status" value="1"/>
</dbReference>
<evidence type="ECO:0000259" key="7">
    <source>
        <dbReference type="Pfam" id="PF13462"/>
    </source>
</evidence>
<evidence type="ECO:0000256" key="3">
    <source>
        <dbReference type="ARBA" id="ARBA00023002"/>
    </source>
</evidence>
<dbReference type="Pfam" id="PF13462">
    <property type="entry name" value="Thioredoxin_4"/>
    <property type="match status" value="1"/>
</dbReference>
<dbReference type="InterPro" id="IPR036249">
    <property type="entry name" value="Thioredoxin-like_sf"/>
</dbReference>
<name>A0A420WH73_9PROT</name>
<sequence length="206" mass="22602">MKRIAQIVVGAVLLTWSVAASAQQSLETMLKDRVLGNPEASVEILEFSSLTCPHCAQFHREILGEVKKAFIDTGKVKLTYRDFPLDGLALRASMLARCAPEDRYFAYLETLFHNQNAWSRAADPIGALGQIARLGGMSKERFEACMADEKLADGVLQIRLDGQNAYNIQSTPTFIVRVNGEQKAVISGAQPFAEFEKVLKPLVGGS</sequence>
<feature type="signal peptide" evidence="6">
    <location>
        <begin position="1"/>
        <end position="22"/>
    </location>
</feature>
<keyword evidence="3" id="KW-0560">Oxidoreductase</keyword>
<evidence type="ECO:0000313" key="8">
    <source>
        <dbReference type="EMBL" id="RKQ70317.1"/>
    </source>
</evidence>
<gene>
    <name evidence="8" type="ORF">BCL74_2261</name>
</gene>
<dbReference type="PROSITE" id="PS00194">
    <property type="entry name" value="THIOREDOXIN_1"/>
    <property type="match status" value="1"/>
</dbReference>
<evidence type="ECO:0000256" key="2">
    <source>
        <dbReference type="ARBA" id="ARBA00022729"/>
    </source>
</evidence>
<comment type="caution">
    <text evidence="8">The sequence shown here is derived from an EMBL/GenBank/DDBJ whole genome shotgun (WGS) entry which is preliminary data.</text>
</comment>
<keyword evidence="4" id="KW-1015">Disulfide bond</keyword>
<dbReference type="AlphaFoldDB" id="A0A420WH73"/>
<dbReference type="EMBL" id="RBIG01000002">
    <property type="protein sequence ID" value="RKQ70317.1"/>
    <property type="molecule type" value="Genomic_DNA"/>
</dbReference>
<dbReference type="Proteomes" id="UP000277424">
    <property type="component" value="Unassembled WGS sequence"/>
</dbReference>
<feature type="chain" id="PRO_5019045607" evidence="6">
    <location>
        <begin position="23"/>
        <end position="206"/>
    </location>
</feature>
<evidence type="ECO:0000313" key="9">
    <source>
        <dbReference type="Proteomes" id="UP000277424"/>
    </source>
</evidence>